<dbReference type="EMBL" id="JASBNA010000010">
    <property type="protein sequence ID" value="KAK7688692.1"/>
    <property type="molecule type" value="Genomic_DNA"/>
</dbReference>
<evidence type="ECO:0000313" key="3">
    <source>
        <dbReference type="Proteomes" id="UP001385951"/>
    </source>
</evidence>
<name>A0AAW0GFJ0_9APHY</name>
<sequence>MKKNRLHVSVSVEINLDTLEPFRQHKRPIAAVEDIIQGPGDEELSYGTKVPRFEHFSEATRREAEVILLIKKEWLCNAHSGEHGEPGVCFVTANGEHICINNRRFKVWSSAVVAGQATIRQPPNTIEFDSVVDGRLIAPKPRGRLGPRSHSNENLQPTVDPTALLMTAMLPMLTNLAERHGSQHAPLPSTSPVHQPDPKAQEQLRLCLRDFKLQKGIDFTMYEDRLARLDYTPDIIPEVDVAVLRDLTGAVDGQVLKLRVFCRDWKSE</sequence>
<keyword evidence="3" id="KW-1185">Reference proteome</keyword>
<dbReference type="Proteomes" id="UP001385951">
    <property type="component" value="Unassembled WGS sequence"/>
</dbReference>
<feature type="region of interest" description="Disordered" evidence="1">
    <location>
        <begin position="180"/>
        <end position="199"/>
    </location>
</feature>
<organism evidence="2 3">
    <name type="scientific">Cerrena zonata</name>
    <dbReference type="NCBI Taxonomy" id="2478898"/>
    <lineage>
        <taxon>Eukaryota</taxon>
        <taxon>Fungi</taxon>
        <taxon>Dikarya</taxon>
        <taxon>Basidiomycota</taxon>
        <taxon>Agaricomycotina</taxon>
        <taxon>Agaricomycetes</taxon>
        <taxon>Polyporales</taxon>
        <taxon>Cerrenaceae</taxon>
        <taxon>Cerrena</taxon>
    </lineage>
</organism>
<accession>A0AAW0GFJ0</accession>
<protein>
    <submittedName>
        <fullName evidence="2">Uncharacterized protein</fullName>
    </submittedName>
</protein>
<comment type="caution">
    <text evidence="2">The sequence shown here is derived from an EMBL/GenBank/DDBJ whole genome shotgun (WGS) entry which is preliminary data.</text>
</comment>
<proteinExistence type="predicted"/>
<dbReference type="AlphaFoldDB" id="A0AAW0GFJ0"/>
<evidence type="ECO:0000256" key="1">
    <source>
        <dbReference type="SAM" id="MobiDB-lite"/>
    </source>
</evidence>
<evidence type="ECO:0000313" key="2">
    <source>
        <dbReference type="EMBL" id="KAK7688692.1"/>
    </source>
</evidence>
<gene>
    <name evidence="2" type="ORF">QCA50_008230</name>
</gene>
<reference evidence="2 3" key="1">
    <citation type="submission" date="2022-09" db="EMBL/GenBank/DDBJ databases">
        <authorList>
            <person name="Palmer J.M."/>
        </authorList>
    </citation>
    <scope>NUCLEOTIDE SEQUENCE [LARGE SCALE GENOMIC DNA]</scope>
    <source>
        <strain evidence="2 3">DSM 7382</strain>
    </source>
</reference>